<dbReference type="InterPro" id="IPR029071">
    <property type="entry name" value="Ubiquitin-like_domsf"/>
</dbReference>
<dbReference type="InParanoid" id="B0DZ43"/>
<accession>B0DZ43</accession>
<dbReference type="InterPro" id="IPR001012">
    <property type="entry name" value="UBX_dom"/>
</dbReference>
<evidence type="ECO:0000256" key="1">
    <source>
        <dbReference type="SAM" id="MobiDB-lite"/>
    </source>
</evidence>
<protein>
    <submittedName>
        <fullName evidence="3">Predicted protein</fullName>
    </submittedName>
</protein>
<proteinExistence type="predicted"/>
<dbReference type="PANTHER" id="PTHR23333">
    <property type="entry name" value="UBX DOMAIN CONTAINING PROTEIN"/>
    <property type="match status" value="1"/>
</dbReference>
<dbReference type="PROSITE" id="PS50033">
    <property type="entry name" value="UBX"/>
    <property type="match status" value="1"/>
</dbReference>
<dbReference type="GO" id="GO:0005634">
    <property type="term" value="C:nucleus"/>
    <property type="evidence" value="ECO:0007669"/>
    <property type="project" value="TreeGrafter"/>
</dbReference>
<dbReference type="GO" id="GO:0007030">
    <property type="term" value="P:Golgi organization"/>
    <property type="evidence" value="ECO:0007669"/>
    <property type="project" value="TreeGrafter"/>
</dbReference>
<dbReference type="SUPFAM" id="SSF54236">
    <property type="entry name" value="Ubiquitin-like"/>
    <property type="match status" value="1"/>
</dbReference>
<dbReference type="GO" id="GO:0061025">
    <property type="term" value="P:membrane fusion"/>
    <property type="evidence" value="ECO:0007669"/>
    <property type="project" value="TreeGrafter"/>
</dbReference>
<dbReference type="Pfam" id="PF00789">
    <property type="entry name" value="UBX"/>
    <property type="match status" value="1"/>
</dbReference>
<reference evidence="3 4" key="1">
    <citation type="journal article" date="2008" name="Nature">
        <title>The genome of Laccaria bicolor provides insights into mycorrhizal symbiosis.</title>
        <authorList>
            <person name="Martin F."/>
            <person name="Aerts A."/>
            <person name="Ahren D."/>
            <person name="Brun A."/>
            <person name="Danchin E.G.J."/>
            <person name="Duchaussoy F."/>
            <person name="Gibon J."/>
            <person name="Kohler A."/>
            <person name="Lindquist E."/>
            <person name="Pereda V."/>
            <person name="Salamov A."/>
            <person name="Shapiro H.J."/>
            <person name="Wuyts J."/>
            <person name="Blaudez D."/>
            <person name="Buee M."/>
            <person name="Brokstein P."/>
            <person name="Canbaeck B."/>
            <person name="Cohen D."/>
            <person name="Courty P.E."/>
            <person name="Coutinho P.M."/>
            <person name="Delaruelle C."/>
            <person name="Detter J.C."/>
            <person name="Deveau A."/>
            <person name="DiFazio S."/>
            <person name="Duplessis S."/>
            <person name="Fraissinet-Tachet L."/>
            <person name="Lucic E."/>
            <person name="Frey-Klett P."/>
            <person name="Fourrey C."/>
            <person name="Feussner I."/>
            <person name="Gay G."/>
            <person name="Grimwood J."/>
            <person name="Hoegger P.J."/>
            <person name="Jain P."/>
            <person name="Kilaru S."/>
            <person name="Labbe J."/>
            <person name="Lin Y.C."/>
            <person name="Legue V."/>
            <person name="Le Tacon F."/>
            <person name="Marmeisse R."/>
            <person name="Melayah D."/>
            <person name="Montanini B."/>
            <person name="Muratet M."/>
            <person name="Nehls U."/>
            <person name="Niculita-Hirzel H."/>
            <person name="Oudot-Le Secq M.P."/>
            <person name="Peter M."/>
            <person name="Quesneville H."/>
            <person name="Rajashekar B."/>
            <person name="Reich M."/>
            <person name="Rouhier N."/>
            <person name="Schmutz J."/>
            <person name="Yin T."/>
            <person name="Chalot M."/>
            <person name="Henrissat B."/>
            <person name="Kuees U."/>
            <person name="Lucas S."/>
            <person name="Van de Peer Y."/>
            <person name="Podila G.K."/>
            <person name="Polle A."/>
            <person name="Pukkila P.J."/>
            <person name="Richardson P.M."/>
            <person name="Rouze P."/>
            <person name="Sanders I.R."/>
            <person name="Stajich J.E."/>
            <person name="Tunlid A."/>
            <person name="Tuskan G."/>
            <person name="Grigoriev I.V."/>
        </authorList>
    </citation>
    <scope>NUCLEOTIDE SEQUENCE [LARGE SCALE GENOMIC DNA]</scope>
    <source>
        <strain evidence="4">S238N-H82 / ATCC MYA-4686</strain>
    </source>
</reference>
<keyword evidence="4" id="KW-1185">Reference proteome</keyword>
<dbReference type="AlphaFoldDB" id="B0DZ43"/>
<dbReference type="GO" id="GO:0031468">
    <property type="term" value="P:nuclear membrane reassembly"/>
    <property type="evidence" value="ECO:0007669"/>
    <property type="project" value="TreeGrafter"/>
</dbReference>
<dbReference type="GeneID" id="6084869"/>
<dbReference type="HOGENOM" id="CLU_2210502_0_0_1"/>
<dbReference type="Gene3D" id="3.10.20.90">
    <property type="entry name" value="Phosphatidylinositol 3-kinase Catalytic Subunit, Chain A, domain 1"/>
    <property type="match status" value="1"/>
</dbReference>
<dbReference type="STRING" id="486041.B0DZ43"/>
<evidence type="ECO:0000259" key="2">
    <source>
        <dbReference type="PROSITE" id="PS50033"/>
    </source>
</evidence>
<dbReference type="GO" id="GO:0000045">
    <property type="term" value="P:autophagosome assembly"/>
    <property type="evidence" value="ECO:0007669"/>
    <property type="project" value="TreeGrafter"/>
</dbReference>
<feature type="region of interest" description="Disordered" evidence="1">
    <location>
        <begin position="1"/>
        <end position="23"/>
    </location>
</feature>
<dbReference type="GO" id="GO:0043161">
    <property type="term" value="P:proteasome-mediated ubiquitin-dependent protein catabolic process"/>
    <property type="evidence" value="ECO:0007669"/>
    <property type="project" value="TreeGrafter"/>
</dbReference>
<dbReference type="GO" id="GO:0043130">
    <property type="term" value="F:ubiquitin binding"/>
    <property type="evidence" value="ECO:0007669"/>
    <property type="project" value="TreeGrafter"/>
</dbReference>
<dbReference type="Proteomes" id="UP000001194">
    <property type="component" value="Unassembled WGS sequence"/>
</dbReference>
<gene>
    <name evidence="3" type="ORF">LACBIDRAFT_314729</name>
</gene>
<evidence type="ECO:0000313" key="3">
    <source>
        <dbReference type="EMBL" id="EDR00169.1"/>
    </source>
</evidence>
<evidence type="ECO:0000313" key="4">
    <source>
        <dbReference type="Proteomes" id="UP000001194"/>
    </source>
</evidence>
<organism evidence="4">
    <name type="scientific">Laccaria bicolor (strain S238N-H82 / ATCC MYA-4686)</name>
    <name type="common">Bicoloured deceiver</name>
    <name type="synonym">Laccaria laccata var. bicolor</name>
    <dbReference type="NCBI Taxonomy" id="486041"/>
    <lineage>
        <taxon>Eukaryota</taxon>
        <taxon>Fungi</taxon>
        <taxon>Dikarya</taxon>
        <taxon>Basidiomycota</taxon>
        <taxon>Agaricomycotina</taxon>
        <taxon>Agaricomycetes</taxon>
        <taxon>Agaricomycetidae</taxon>
        <taxon>Agaricales</taxon>
        <taxon>Agaricineae</taxon>
        <taxon>Hydnangiaceae</taxon>
        <taxon>Laccaria</taxon>
    </lineage>
</organism>
<dbReference type="PANTHER" id="PTHR23333:SF20">
    <property type="entry name" value="NSFL1 COFACTOR P47"/>
    <property type="match status" value="1"/>
</dbReference>
<sequence length="107" mass="12017">MPGTFPTSGVVRTPTRTAAPAQERVTTRFEVDQTQPTTSVKIRLADGTRFVSFLFYPFDTPVELYQRLLSRKPYEIATTLPNRVLDDNTATIKDAGLVNSVVIQKWV</sequence>
<feature type="domain" description="UBX" evidence="2">
    <location>
        <begin position="33"/>
        <end position="105"/>
    </location>
</feature>
<dbReference type="OrthoDB" id="25887at2759"/>
<dbReference type="EMBL" id="DS547153">
    <property type="protein sequence ID" value="EDR00169.1"/>
    <property type="molecule type" value="Genomic_DNA"/>
</dbReference>
<name>B0DZ43_LACBS</name>
<dbReference type="RefSeq" id="XP_001889226.1">
    <property type="nucleotide sequence ID" value="XM_001889191.1"/>
</dbReference>
<dbReference type="KEGG" id="lbc:LACBIDRAFT_314729"/>
<dbReference type="GO" id="GO:0005829">
    <property type="term" value="C:cytosol"/>
    <property type="evidence" value="ECO:0007669"/>
    <property type="project" value="TreeGrafter"/>
</dbReference>